<reference evidence="9" key="2">
    <citation type="submission" date="2020-09" db="EMBL/GenBank/DDBJ databases">
        <authorList>
            <person name="Sun Q."/>
            <person name="Kim S."/>
        </authorList>
    </citation>
    <scope>NUCLEOTIDE SEQUENCE</scope>
    <source>
        <strain evidence="9">KCTC 12719</strain>
    </source>
</reference>
<dbReference type="GO" id="GO:0004475">
    <property type="term" value="F:mannose-1-phosphate guanylyltransferase (GTP) activity"/>
    <property type="evidence" value="ECO:0007669"/>
    <property type="project" value="UniProtKB-EC"/>
</dbReference>
<proteinExistence type="inferred from homology"/>
<reference evidence="9" key="1">
    <citation type="journal article" date="2014" name="Int. J. Syst. Evol. Microbiol.">
        <title>Complete genome sequence of Corynebacterium casei LMG S-19264T (=DSM 44701T), isolated from a smear-ripened cheese.</title>
        <authorList>
            <consortium name="US DOE Joint Genome Institute (JGI-PGF)"/>
            <person name="Walter F."/>
            <person name="Albersmeier A."/>
            <person name="Kalinowski J."/>
            <person name="Ruckert C."/>
        </authorList>
    </citation>
    <scope>NUCLEOTIDE SEQUENCE</scope>
    <source>
        <strain evidence="9">KCTC 12719</strain>
    </source>
</reference>
<dbReference type="GO" id="GO:0005525">
    <property type="term" value="F:GTP binding"/>
    <property type="evidence" value="ECO:0007669"/>
    <property type="project" value="UniProtKB-KW"/>
</dbReference>
<dbReference type="Gene3D" id="3.90.550.10">
    <property type="entry name" value="Spore Coat Polysaccharide Biosynthesis Protein SpsA, Chain A"/>
    <property type="match status" value="1"/>
</dbReference>
<evidence type="ECO:0000313" key="9">
    <source>
        <dbReference type="EMBL" id="GHA40687.1"/>
    </source>
</evidence>
<evidence type="ECO:0000256" key="2">
    <source>
        <dbReference type="ARBA" id="ARBA00012387"/>
    </source>
</evidence>
<comment type="catalytic activity">
    <reaction evidence="7">
        <text>alpha-D-mannose 1-phosphate + GTP + H(+) = GDP-alpha-D-mannose + diphosphate</text>
        <dbReference type="Rhea" id="RHEA:15229"/>
        <dbReference type="ChEBI" id="CHEBI:15378"/>
        <dbReference type="ChEBI" id="CHEBI:33019"/>
        <dbReference type="ChEBI" id="CHEBI:37565"/>
        <dbReference type="ChEBI" id="CHEBI:57527"/>
        <dbReference type="ChEBI" id="CHEBI:58409"/>
        <dbReference type="EC" id="2.7.7.13"/>
    </reaction>
</comment>
<dbReference type="Proteomes" id="UP000610456">
    <property type="component" value="Unassembled WGS sequence"/>
</dbReference>
<evidence type="ECO:0000313" key="10">
    <source>
        <dbReference type="Proteomes" id="UP000610456"/>
    </source>
</evidence>
<keyword evidence="5" id="KW-0547">Nucleotide-binding</keyword>
<dbReference type="AlphaFoldDB" id="A0A918SG60"/>
<organism evidence="9 10">
    <name type="scientific">Salinimicrobium marinum</name>
    <dbReference type="NCBI Taxonomy" id="680283"/>
    <lineage>
        <taxon>Bacteria</taxon>
        <taxon>Pseudomonadati</taxon>
        <taxon>Bacteroidota</taxon>
        <taxon>Flavobacteriia</taxon>
        <taxon>Flavobacteriales</taxon>
        <taxon>Flavobacteriaceae</taxon>
        <taxon>Salinimicrobium</taxon>
    </lineage>
</organism>
<evidence type="ECO:0000256" key="6">
    <source>
        <dbReference type="ARBA" id="ARBA00023134"/>
    </source>
</evidence>
<dbReference type="PANTHER" id="PTHR46390:SF1">
    <property type="entry name" value="MANNOSE-1-PHOSPHATE GUANYLYLTRANSFERASE"/>
    <property type="match status" value="1"/>
</dbReference>
<evidence type="ECO:0000256" key="7">
    <source>
        <dbReference type="ARBA" id="ARBA00047343"/>
    </source>
</evidence>
<evidence type="ECO:0000256" key="5">
    <source>
        <dbReference type="ARBA" id="ARBA00022741"/>
    </source>
</evidence>
<dbReference type="RefSeq" id="WP_189604864.1">
    <property type="nucleotide sequence ID" value="NZ_BMXB01000009.1"/>
</dbReference>
<keyword evidence="10" id="KW-1185">Reference proteome</keyword>
<comment type="similarity">
    <text evidence="1">Belongs to the mannose-6-phosphate isomerase type 2 family.</text>
</comment>
<name>A0A918SG60_9FLAO</name>
<dbReference type="CDD" id="cd02509">
    <property type="entry name" value="GDP-M1P_Guanylyltransferase"/>
    <property type="match status" value="1"/>
</dbReference>
<feature type="domain" description="Nucleotidyl transferase" evidence="8">
    <location>
        <begin position="7"/>
        <end position="287"/>
    </location>
</feature>
<sequence>MDKNNFAVLMAGGVGSRFWPVSTTRHPKQFRDLLGTGETLIQTTYRRLNKLVPAENIIILTNEIYDQLVKEQLPQLQSDQIVLEPEMRNTAPAVLLAALKIYKKNSNAVMIMAPSDHWIEDEDAFANDVSLAFDACRTGDKILTLGIKPTFPNTGYGYIQYDDSKEKIKSVQNFTEKPSIEVARNFISQGNYDWNAGIFIWNASFILDSFRRNLPEMHRLFSEGTAVFNTSEEKDFIKKNYPEAENISIDYGILEKEEHIFVISASFDWNDLGTWGSLYNEVDKDENENAALNVKLLANKSTGNIISSASGKVVVVEDLKDYIIIDEKDVLMIVPKEKEQEIKQIRAKVQQDFGEHLG</sequence>
<comment type="caution">
    <text evidence="9">The sequence shown here is derived from an EMBL/GenBank/DDBJ whole genome shotgun (WGS) entry which is preliminary data.</text>
</comment>
<accession>A0A918SG60</accession>
<dbReference type="InterPro" id="IPR005835">
    <property type="entry name" value="NTP_transferase_dom"/>
</dbReference>
<dbReference type="InterPro" id="IPR029044">
    <property type="entry name" value="Nucleotide-diphossugar_trans"/>
</dbReference>
<gene>
    <name evidence="9" type="primary">manC</name>
    <name evidence="9" type="ORF">GCM10007103_22540</name>
</gene>
<evidence type="ECO:0000256" key="4">
    <source>
        <dbReference type="ARBA" id="ARBA00022695"/>
    </source>
</evidence>
<dbReference type="SUPFAM" id="SSF53448">
    <property type="entry name" value="Nucleotide-diphospho-sugar transferases"/>
    <property type="match status" value="1"/>
</dbReference>
<protein>
    <recommendedName>
        <fullName evidence="2">mannose-1-phosphate guanylyltransferase</fullName>
        <ecNumber evidence="2">2.7.7.13</ecNumber>
    </recommendedName>
</protein>
<evidence type="ECO:0000256" key="3">
    <source>
        <dbReference type="ARBA" id="ARBA00022679"/>
    </source>
</evidence>
<dbReference type="SUPFAM" id="SSF159283">
    <property type="entry name" value="Guanosine diphospho-D-mannose pyrophosphorylase/mannose-6-phosphate isomerase linker domain"/>
    <property type="match status" value="1"/>
</dbReference>
<keyword evidence="3" id="KW-0808">Transferase</keyword>
<dbReference type="Pfam" id="PF00483">
    <property type="entry name" value="NTP_transferase"/>
    <property type="match status" value="1"/>
</dbReference>
<evidence type="ECO:0000256" key="1">
    <source>
        <dbReference type="ARBA" id="ARBA00006115"/>
    </source>
</evidence>
<dbReference type="InterPro" id="IPR051161">
    <property type="entry name" value="Mannose-6P_isomerase_type2"/>
</dbReference>
<keyword evidence="4 9" id="KW-0548">Nucleotidyltransferase</keyword>
<keyword evidence="6" id="KW-0342">GTP-binding</keyword>
<dbReference type="FunFam" id="3.90.550.10:FF:000046">
    <property type="entry name" value="Mannose-1-phosphate guanylyltransferase (GDP)"/>
    <property type="match status" value="1"/>
</dbReference>
<dbReference type="InterPro" id="IPR049577">
    <property type="entry name" value="GMPP_N"/>
</dbReference>
<evidence type="ECO:0000259" key="8">
    <source>
        <dbReference type="Pfam" id="PF00483"/>
    </source>
</evidence>
<dbReference type="GO" id="GO:0009298">
    <property type="term" value="P:GDP-mannose biosynthetic process"/>
    <property type="evidence" value="ECO:0007669"/>
    <property type="project" value="TreeGrafter"/>
</dbReference>
<dbReference type="PANTHER" id="PTHR46390">
    <property type="entry name" value="MANNOSE-1-PHOSPHATE GUANYLYLTRANSFERASE"/>
    <property type="match status" value="1"/>
</dbReference>
<dbReference type="EMBL" id="BMXB01000009">
    <property type="protein sequence ID" value="GHA40687.1"/>
    <property type="molecule type" value="Genomic_DNA"/>
</dbReference>
<dbReference type="EC" id="2.7.7.13" evidence="2"/>